<feature type="transmembrane region" description="Helical" evidence="2">
    <location>
        <begin position="372"/>
        <end position="390"/>
    </location>
</feature>
<feature type="compositionally biased region" description="Pro residues" evidence="1">
    <location>
        <begin position="54"/>
        <end position="64"/>
    </location>
</feature>
<feature type="transmembrane region" description="Helical" evidence="2">
    <location>
        <begin position="294"/>
        <end position="317"/>
    </location>
</feature>
<keyword evidence="2" id="KW-1133">Transmembrane helix</keyword>
<feature type="compositionally biased region" description="Low complexity" evidence="1">
    <location>
        <begin position="65"/>
        <end position="75"/>
    </location>
</feature>
<organism evidence="3 4">
    <name type="scientific">Microbacterium gilvum</name>
    <dbReference type="NCBI Taxonomy" id="1336204"/>
    <lineage>
        <taxon>Bacteria</taxon>
        <taxon>Bacillati</taxon>
        <taxon>Actinomycetota</taxon>
        <taxon>Actinomycetes</taxon>
        <taxon>Micrococcales</taxon>
        <taxon>Microbacteriaceae</taxon>
        <taxon>Microbacterium</taxon>
    </lineage>
</organism>
<evidence type="ECO:0000313" key="3">
    <source>
        <dbReference type="EMBL" id="GAA4776385.1"/>
    </source>
</evidence>
<feature type="transmembrane region" description="Helical" evidence="2">
    <location>
        <begin position="203"/>
        <end position="226"/>
    </location>
</feature>
<name>A0ABP9A929_9MICO</name>
<feature type="compositionally biased region" description="Low complexity" evidence="1">
    <location>
        <begin position="41"/>
        <end position="53"/>
    </location>
</feature>
<feature type="transmembrane region" description="Helical" evidence="2">
    <location>
        <begin position="171"/>
        <end position="191"/>
    </location>
</feature>
<feature type="transmembrane region" description="Helical" evidence="2">
    <location>
        <begin position="324"/>
        <end position="345"/>
    </location>
</feature>
<feature type="transmembrane region" description="Helical" evidence="2">
    <location>
        <begin position="238"/>
        <end position="261"/>
    </location>
</feature>
<keyword evidence="4" id="KW-1185">Reference proteome</keyword>
<feature type="transmembrane region" description="Helical" evidence="2">
    <location>
        <begin position="528"/>
        <end position="550"/>
    </location>
</feature>
<gene>
    <name evidence="3" type="ORF">GCM10023351_21280</name>
</gene>
<protein>
    <submittedName>
        <fullName evidence="3">Uncharacterized protein</fullName>
    </submittedName>
</protein>
<keyword evidence="2" id="KW-0472">Membrane</keyword>
<reference evidence="4" key="1">
    <citation type="journal article" date="2019" name="Int. J. Syst. Evol. Microbiol.">
        <title>The Global Catalogue of Microorganisms (GCM) 10K type strain sequencing project: providing services to taxonomists for standard genome sequencing and annotation.</title>
        <authorList>
            <consortium name="The Broad Institute Genomics Platform"/>
            <consortium name="The Broad Institute Genome Sequencing Center for Infectious Disease"/>
            <person name="Wu L."/>
            <person name="Ma J."/>
        </authorList>
    </citation>
    <scope>NUCLEOTIDE SEQUENCE [LARGE SCALE GENOMIC DNA]</scope>
    <source>
        <strain evidence="4">JCM 18537</strain>
    </source>
</reference>
<feature type="region of interest" description="Disordered" evidence="1">
    <location>
        <begin position="1"/>
        <end position="75"/>
    </location>
</feature>
<comment type="caution">
    <text evidence="3">The sequence shown here is derived from an EMBL/GenBank/DDBJ whole genome shotgun (WGS) entry which is preliminary data.</text>
</comment>
<accession>A0ABP9A929</accession>
<keyword evidence="2" id="KW-0812">Transmembrane</keyword>
<feature type="transmembrane region" description="Helical" evidence="2">
    <location>
        <begin position="449"/>
        <end position="471"/>
    </location>
</feature>
<dbReference type="Proteomes" id="UP001501645">
    <property type="component" value="Unassembled WGS sequence"/>
</dbReference>
<sequence>MPENDERRVEGAQPDAAEPSVPQTGPSVPQTGPSAPPDGPYVPLAGPVAGPASVGPPPPFPPGYGPTAAAPATQRAAPPLPRSLVVGVLTTAAAAVVSTLVAGLLLALAALAPAADAVSSFGGGSADAWDGDFASFLGFVLVCAGLVLGGEVSVSADGAAGLFSASGSGSAWIFPLLLTAGVLVSAAWWSWRAERREPTGTVWARAVASAAAALVAALILLALVAISAPRVDEGGVSVLITSAGLRLVAVATVLLTAAGLLGRWLASRAAPAERAAATIARVHAGLPAVAREPLTATAVFSAVFVPLAIIAGAIVAIREDAASAIPLLILMSVNAAALVAVLAQLGGAEASAGAGAFGATSDAITVFGIGEWWAWLAVVAAIAAALVAALRIGVRRARTTAVDLARTWQLPVGVLAGWVLFGFLFFGASAAGSGDAMMFAGDARASLSLAWWSVPVLFAWAAAISLGAEVLPAVVYGLSPRLLEVVVGRSAAAAWVAGGPQTGTPADAMAPPAPPAPPAPLSPRTKRALVATGIAAGAIAVLGIAGAVAVSAVNAGRGPEAAVEQYVGLIAEGRAEAATALVDPDIANAERGFLVDAVLGAATERISDVEVEVSVVGDTGYADVAYRLDGVEQSATLDVERQDNEWLVLESWRVASPLVSEVAVVASGGAVEIGGIEVPLDEYGYGTAVVYPGVYEVSPVATRFFEADPVTAVSAGPLSFGTPVDVAFEPTAVLQEEIDAQMTAYVDGCAQQTVGDPEGCPFAVYVYPSDTEVTWAVESYPSVEISEDGTGFRASGGTAIATYIDTGFFSDDEEEVSEEVDISFSGDIGIDGDEVTITTDGYWW</sequence>
<feature type="compositionally biased region" description="Pro residues" evidence="1">
    <location>
        <begin position="511"/>
        <end position="521"/>
    </location>
</feature>
<evidence type="ECO:0000256" key="2">
    <source>
        <dbReference type="SAM" id="Phobius"/>
    </source>
</evidence>
<feature type="transmembrane region" description="Helical" evidence="2">
    <location>
        <begin position="410"/>
        <end position="429"/>
    </location>
</feature>
<dbReference type="EMBL" id="BAABKO010000003">
    <property type="protein sequence ID" value="GAA4776385.1"/>
    <property type="molecule type" value="Genomic_DNA"/>
</dbReference>
<feature type="region of interest" description="Disordered" evidence="1">
    <location>
        <begin position="503"/>
        <end position="522"/>
    </location>
</feature>
<proteinExistence type="predicted"/>
<evidence type="ECO:0000313" key="4">
    <source>
        <dbReference type="Proteomes" id="UP001501645"/>
    </source>
</evidence>
<dbReference type="RefSeq" id="WP_345438945.1">
    <property type="nucleotide sequence ID" value="NZ_BAABKO010000003.1"/>
</dbReference>
<feature type="transmembrane region" description="Helical" evidence="2">
    <location>
        <begin position="133"/>
        <end position="150"/>
    </location>
</feature>
<feature type="transmembrane region" description="Helical" evidence="2">
    <location>
        <begin position="84"/>
        <end position="113"/>
    </location>
</feature>
<evidence type="ECO:0000256" key="1">
    <source>
        <dbReference type="SAM" id="MobiDB-lite"/>
    </source>
</evidence>
<feature type="compositionally biased region" description="Basic and acidic residues" evidence="1">
    <location>
        <begin position="1"/>
        <end position="10"/>
    </location>
</feature>
<feature type="compositionally biased region" description="Polar residues" evidence="1">
    <location>
        <begin position="21"/>
        <end position="33"/>
    </location>
</feature>